<dbReference type="InterPro" id="IPR004358">
    <property type="entry name" value="Sig_transdc_His_kin-like_C"/>
</dbReference>
<dbReference type="PROSITE" id="PS50109">
    <property type="entry name" value="HIS_KIN"/>
    <property type="match status" value="1"/>
</dbReference>
<dbReference type="STRING" id="416591.Tlet_1632"/>
<evidence type="ECO:0000256" key="3">
    <source>
        <dbReference type="ARBA" id="ARBA00022679"/>
    </source>
</evidence>
<dbReference type="KEGG" id="tle:Tlet_1632"/>
<evidence type="ECO:0000256" key="1">
    <source>
        <dbReference type="ARBA" id="ARBA00000085"/>
    </source>
</evidence>
<dbReference type="PRINTS" id="PR00344">
    <property type="entry name" value="BCTRLSENSOR"/>
</dbReference>
<keyword evidence="4 7" id="KW-0418">Kinase</keyword>
<evidence type="ECO:0000256" key="2">
    <source>
        <dbReference type="ARBA" id="ARBA00012438"/>
    </source>
</evidence>
<dbReference type="Gene3D" id="3.30.565.10">
    <property type="entry name" value="Histidine kinase-like ATPase, C-terminal domain"/>
    <property type="match status" value="1"/>
</dbReference>
<dbReference type="OrthoDB" id="9797586at2"/>
<dbReference type="HOGENOM" id="CLU_125323_0_0_0"/>
<dbReference type="AlphaFoldDB" id="A8F7Q2"/>
<evidence type="ECO:0000259" key="6">
    <source>
        <dbReference type="PROSITE" id="PS50109"/>
    </source>
</evidence>
<dbReference type="InterPro" id="IPR050736">
    <property type="entry name" value="Sensor_HK_Regulatory"/>
</dbReference>
<evidence type="ECO:0000313" key="8">
    <source>
        <dbReference type="Proteomes" id="UP000002016"/>
    </source>
</evidence>
<sequence>MGLRTIADHIMDITQNSFKAEAKKITLTIEENKNWFCFQVEDDGCGMDDEQLKTVFDPFYTTRDHRIRKFGLGLPFLKQAAEATGGAVEIRSAKGAGTVVKACFDTNHVDCQSIGDLAGCLSTLILSATDVELQVNRFKDGKTYFISSGELKKYLPDFSSVKAIKIVYEIIEELEESIK</sequence>
<dbReference type="GO" id="GO:0000160">
    <property type="term" value="P:phosphorelay signal transduction system"/>
    <property type="evidence" value="ECO:0007669"/>
    <property type="project" value="UniProtKB-KW"/>
</dbReference>
<keyword evidence="3" id="KW-0808">Transferase</keyword>
<name>A8F7Q2_PSELT</name>
<dbReference type="SMART" id="SM00387">
    <property type="entry name" value="HATPase_c"/>
    <property type="match status" value="1"/>
</dbReference>
<dbReference type="SUPFAM" id="SSF55874">
    <property type="entry name" value="ATPase domain of HSP90 chaperone/DNA topoisomerase II/histidine kinase"/>
    <property type="match status" value="1"/>
</dbReference>
<accession>A8F7Q2</accession>
<dbReference type="PANTHER" id="PTHR43711">
    <property type="entry name" value="TWO-COMPONENT HISTIDINE KINASE"/>
    <property type="match status" value="1"/>
</dbReference>
<evidence type="ECO:0000256" key="4">
    <source>
        <dbReference type="ARBA" id="ARBA00022777"/>
    </source>
</evidence>
<reference evidence="7 8" key="1">
    <citation type="submission" date="2007-08" db="EMBL/GenBank/DDBJ databases">
        <title>Complete sequence of Thermotoga lettingae TMO.</title>
        <authorList>
            <consortium name="US DOE Joint Genome Institute"/>
            <person name="Copeland A."/>
            <person name="Lucas S."/>
            <person name="Lapidus A."/>
            <person name="Barry K."/>
            <person name="Glavina del Rio T."/>
            <person name="Dalin E."/>
            <person name="Tice H."/>
            <person name="Pitluck S."/>
            <person name="Foster B."/>
            <person name="Bruce D."/>
            <person name="Schmutz J."/>
            <person name="Larimer F."/>
            <person name="Land M."/>
            <person name="Hauser L."/>
            <person name="Kyrpides N."/>
            <person name="Mikhailova N."/>
            <person name="Nelson K."/>
            <person name="Gogarten J.P."/>
            <person name="Noll K."/>
            <person name="Richardson P."/>
        </authorList>
    </citation>
    <scope>NUCLEOTIDE SEQUENCE [LARGE SCALE GENOMIC DNA]</scope>
    <source>
        <strain evidence="8">ATCC BAA-301 / DSM 14385 / NBRC 107922 / TMO</strain>
    </source>
</reference>
<dbReference type="InterPro" id="IPR005467">
    <property type="entry name" value="His_kinase_dom"/>
</dbReference>
<organism evidence="7 8">
    <name type="scientific">Pseudothermotoga lettingae (strain ATCC BAA-301 / DSM 14385 / NBRC 107922 / TMO)</name>
    <name type="common">Thermotoga lettingae</name>
    <dbReference type="NCBI Taxonomy" id="416591"/>
    <lineage>
        <taxon>Bacteria</taxon>
        <taxon>Thermotogati</taxon>
        <taxon>Thermotogota</taxon>
        <taxon>Thermotogae</taxon>
        <taxon>Thermotogales</taxon>
        <taxon>Thermotogaceae</taxon>
        <taxon>Pseudothermotoga</taxon>
    </lineage>
</organism>
<proteinExistence type="predicted"/>
<dbReference type="eggNOG" id="COG3290">
    <property type="taxonomic scope" value="Bacteria"/>
</dbReference>
<protein>
    <recommendedName>
        <fullName evidence="2">histidine kinase</fullName>
        <ecNumber evidence="2">2.7.13.3</ecNumber>
    </recommendedName>
</protein>
<dbReference type="InterPro" id="IPR036890">
    <property type="entry name" value="HATPase_C_sf"/>
</dbReference>
<dbReference type="CDD" id="cd00075">
    <property type="entry name" value="HATPase"/>
    <property type="match status" value="1"/>
</dbReference>
<keyword evidence="8" id="KW-1185">Reference proteome</keyword>
<comment type="catalytic activity">
    <reaction evidence="1">
        <text>ATP + protein L-histidine = ADP + protein N-phospho-L-histidine.</text>
        <dbReference type="EC" id="2.7.13.3"/>
    </reaction>
</comment>
<gene>
    <name evidence="7" type="ordered locus">Tlet_1632</name>
</gene>
<dbReference type="Pfam" id="PF02518">
    <property type="entry name" value="HATPase_c"/>
    <property type="match status" value="1"/>
</dbReference>
<dbReference type="EMBL" id="CP000812">
    <property type="protein sequence ID" value="ABV34186.1"/>
    <property type="molecule type" value="Genomic_DNA"/>
</dbReference>
<dbReference type="RefSeq" id="WP_012003662.1">
    <property type="nucleotide sequence ID" value="NC_009828.1"/>
</dbReference>
<dbReference type="PANTHER" id="PTHR43711:SF1">
    <property type="entry name" value="HISTIDINE KINASE 1"/>
    <property type="match status" value="1"/>
</dbReference>
<dbReference type="Proteomes" id="UP000002016">
    <property type="component" value="Chromosome"/>
</dbReference>
<evidence type="ECO:0000313" key="7">
    <source>
        <dbReference type="EMBL" id="ABV34186.1"/>
    </source>
</evidence>
<feature type="domain" description="Histidine kinase" evidence="6">
    <location>
        <begin position="1"/>
        <end position="108"/>
    </location>
</feature>
<dbReference type="EC" id="2.7.13.3" evidence="2"/>
<reference evidence="7 8" key="2">
    <citation type="journal article" date="2009" name="Proc. Natl. Acad. Sci. U.S.A.">
        <title>On the chimeric nature, thermophilic origin, and phylogenetic placement of the Thermotogales.</title>
        <authorList>
            <person name="Zhaxybayeva O."/>
            <person name="Swithers K.S."/>
            <person name="Lapierre P."/>
            <person name="Fournier G.P."/>
            <person name="Bickhart D.M."/>
            <person name="DeBoy R.T."/>
            <person name="Nelson K.E."/>
            <person name="Nesbo C.L."/>
            <person name="Doolittle W.F."/>
            <person name="Gogarten J.P."/>
            <person name="Noll K.M."/>
        </authorList>
    </citation>
    <scope>NUCLEOTIDE SEQUENCE [LARGE SCALE GENOMIC DNA]</scope>
    <source>
        <strain evidence="8">ATCC BAA-301 / DSM 14385 / NBRC 107922 / TMO</strain>
    </source>
</reference>
<evidence type="ECO:0000256" key="5">
    <source>
        <dbReference type="ARBA" id="ARBA00023012"/>
    </source>
</evidence>
<dbReference type="GO" id="GO:0004673">
    <property type="term" value="F:protein histidine kinase activity"/>
    <property type="evidence" value="ECO:0007669"/>
    <property type="project" value="UniProtKB-EC"/>
</dbReference>
<dbReference type="InterPro" id="IPR003594">
    <property type="entry name" value="HATPase_dom"/>
</dbReference>
<keyword evidence="5" id="KW-0902">Two-component regulatory system</keyword>